<accession>A0A7C4NND3</accession>
<dbReference type="AlphaFoldDB" id="A0A7C4NND3"/>
<reference evidence="2" key="1">
    <citation type="journal article" date="2020" name="mSystems">
        <title>Genome- and Community-Level Interaction Insights into Carbon Utilization and Element Cycling Functions of Hydrothermarchaeota in Hydrothermal Sediment.</title>
        <authorList>
            <person name="Zhou Z."/>
            <person name="Liu Y."/>
            <person name="Xu W."/>
            <person name="Pan J."/>
            <person name="Luo Z.H."/>
            <person name="Li M."/>
        </authorList>
    </citation>
    <scope>NUCLEOTIDE SEQUENCE [LARGE SCALE GENOMIC DNA]</scope>
    <source>
        <strain evidence="2">SpSt-637</strain>
        <strain evidence="1">SpSt-667</strain>
    </source>
</reference>
<proteinExistence type="predicted"/>
<comment type="caution">
    <text evidence="2">The sequence shown here is derived from an EMBL/GenBank/DDBJ whole genome shotgun (WGS) entry which is preliminary data.</text>
</comment>
<protein>
    <submittedName>
        <fullName evidence="2">Uncharacterized protein</fullName>
    </submittedName>
</protein>
<name>A0A7C4NND3_9CREN</name>
<sequence length="108" mass="12169">MKLNEEGLGKYRAYVLYGKNVENILQRIITFVGGCKNVVADVILGEFLRRLCSEDYTSVELKDYRDVDKVISLIEEGKAIAFFVESPRNDVYAIALIPVDEHNKAVVG</sequence>
<dbReference type="EMBL" id="DTBD01000066">
    <property type="protein sequence ID" value="HGQ65027.1"/>
    <property type="molecule type" value="Genomic_DNA"/>
</dbReference>
<evidence type="ECO:0000313" key="1">
    <source>
        <dbReference type="EMBL" id="HGQ35161.1"/>
    </source>
</evidence>
<gene>
    <name evidence="2" type="ORF">ENU08_07275</name>
    <name evidence="1" type="ORF">ENU41_00575</name>
</gene>
<dbReference type="EMBL" id="DTCK01000008">
    <property type="protein sequence ID" value="HGQ35161.1"/>
    <property type="molecule type" value="Genomic_DNA"/>
</dbReference>
<evidence type="ECO:0000313" key="2">
    <source>
        <dbReference type="EMBL" id="HGQ65027.1"/>
    </source>
</evidence>
<organism evidence="2">
    <name type="scientific">Ignisphaera aggregans</name>
    <dbReference type="NCBI Taxonomy" id="334771"/>
    <lineage>
        <taxon>Archaea</taxon>
        <taxon>Thermoproteota</taxon>
        <taxon>Thermoprotei</taxon>
        <taxon>Desulfurococcales</taxon>
        <taxon>Desulfurococcaceae</taxon>
        <taxon>Ignisphaera</taxon>
    </lineage>
</organism>